<dbReference type="Proteomes" id="UP001501671">
    <property type="component" value="Unassembled WGS sequence"/>
</dbReference>
<name>A0ABP8H094_9BURK</name>
<dbReference type="InterPro" id="IPR013149">
    <property type="entry name" value="ADH-like_C"/>
</dbReference>
<organism evidence="3 4">
    <name type="scientific">Pigmentiphaga soli</name>
    <dbReference type="NCBI Taxonomy" id="1007095"/>
    <lineage>
        <taxon>Bacteria</taxon>
        <taxon>Pseudomonadati</taxon>
        <taxon>Pseudomonadota</taxon>
        <taxon>Betaproteobacteria</taxon>
        <taxon>Burkholderiales</taxon>
        <taxon>Alcaligenaceae</taxon>
        <taxon>Pigmentiphaga</taxon>
    </lineage>
</organism>
<dbReference type="Gene3D" id="3.40.50.720">
    <property type="entry name" value="NAD(P)-binding Rossmann-like Domain"/>
    <property type="match status" value="1"/>
</dbReference>
<dbReference type="SUPFAM" id="SSF51735">
    <property type="entry name" value="NAD(P)-binding Rossmann-fold domains"/>
    <property type="match status" value="1"/>
</dbReference>
<dbReference type="SMART" id="SM00829">
    <property type="entry name" value="PKS_ER"/>
    <property type="match status" value="1"/>
</dbReference>
<dbReference type="InterPro" id="IPR036291">
    <property type="entry name" value="NAD(P)-bd_dom_sf"/>
</dbReference>
<proteinExistence type="predicted"/>
<gene>
    <name evidence="3" type="ORF">GCM10023144_21840</name>
</gene>
<evidence type="ECO:0000259" key="2">
    <source>
        <dbReference type="SMART" id="SM00829"/>
    </source>
</evidence>
<dbReference type="InterPro" id="IPR020843">
    <property type="entry name" value="ER"/>
</dbReference>
<keyword evidence="4" id="KW-1185">Reference proteome</keyword>
<dbReference type="CDD" id="cd08253">
    <property type="entry name" value="zeta_crystallin"/>
    <property type="match status" value="1"/>
</dbReference>
<comment type="caution">
    <text evidence="3">The sequence shown here is derived from an EMBL/GenBank/DDBJ whole genome shotgun (WGS) entry which is preliminary data.</text>
</comment>
<dbReference type="InterPro" id="IPR051603">
    <property type="entry name" value="Zinc-ADH_QOR/CCCR"/>
</dbReference>
<dbReference type="SUPFAM" id="SSF50129">
    <property type="entry name" value="GroES-like"/>
    <property type="match status" value="1"/>
</dbReference>
<accession>A0ABP8H094</accession>
<dbReference type="RefSeq" id="WP_345249258.1">
    <property type="nucleotide sequence ID" value="NZ_BAABFO010000009.1"/>
</dbReference>
<dbReference type="EMBL" id="BAABFO010000009">
    <property type="protein sequence ID" value="GAA4332182.1"/>
    <property type="molecule type" value="Genomic_DNA"/>
</dbReference>
<dbReference type="PANTHER" id="PTHR44154:SF1">
    <property type="entry name" value="QUINONE OXIDOREDUCTASE"/>
    <property type="match status" value="1"/>
</dbReference>
<feature type="domain" description="Enoyl reductase (ER)" evidence="2">
    <location>
        <begin position="14"/>
        <end position="325"/>
    </location>
</feature>
<dbReference type="PANTHER" id="PTHR44154">
    <property type="entry name" value="QUINONE OXIDOREDUCTASE"/>
    <property type="match status" value="1"/>
</dbReference>
<dbReference type="Pfam" id="PF00107">
    <property type="entry name" value="ADH_zinc_N"/>
    <property type="match status" value="1"/>
</dbReference>
<dbReference type="InterPro" id="IPR011032">
    <property type="entry name" value="GroES-like_sf"/>
</dbReference>
<dbReference type="Pfam" id="PF08240">
    <property type="entry name" value="ADH_N"/>
    <property type="match status" value="1"/>
</dbReference>
<protein>
    <submittedName>
        <fullName evidence="3">NADPH:quinone reductase</fullName>
    </submittedName>
</protein>
<evidence type="ECO:0000313" key="3">
    <source>
        <dbReference type="EMBL" id="GAA4332182.1"/>
    </source>
</evidence>
<dbReference type="InterPro" id="IPR013154">
    <property type="entry name" value="ADH-like_N"/>
</dbReference>
<reference evidence="4" key="1">
    <citation type="journal article" date="2019" name="Int. J. Syst. Evol. Microbiol.">
        <title>The Global Catalogue of Microorganisms (GCM) 10K type strain sequencing project: providing services to taxonomists for standard genome sequencing and annotation.</title>
        <authorList>
            <consortium name="The Broad Institute Genomics Platform"/>
            <consortium name="The Broad Institute Genome Sequencing Center for Infectious Disease"/>
            <person name="Wu L."/>
            <person name="Ma J."/>
        </authorList>
    </citation>
    <scope>NUCLEOTIDE SEQUENCE [LARGE SCALE GENOMIC DNA]</scope>
    <source>
        <strain evidence="4">JCM 17666</strain>
    </source>
</reference>
<keyword evidence="1" id="KW-0521">NADP</keyword>
<sequence>MRAAWYERNGEAEAVLQLGDLPAPEPGPGEVRVRLAASGVNPSDVKSRAGSRPVAAGTRIVPHSDGAGVIDKVGEGVPAARVGERVWVWNGQYQRPLGTCAQFIALPAAQAVPLPEGASFEAGACLGIPAMTAIHAVDRLGDVAGKTVLVTGATSGVGFYAAQVARLRGARVIGTVGSGEKARVLAGVGIEDVIFYKTEPVAERILAMTGGKGVDGIVDMDFSTTSRLVPAGALAPFGQFVCYGSNDRGEIPVEFGAWLPRSLGLQFFLVYELPPAARRQAVDGLNALLSDGSLAHLVAPAYALDDIAAAHQAVESGRVLGNVVVALPD</sequence>
<evidence type="ECO:0000256" key="1">
    <source>
        <dbReference type="ARBA" id="ARBA00022857"/>
    </source>
</evidence>
<dbReference type="Gene3D" id="3.90.180.10">
    <property type="entry name" value="Medium-chain alcohol dehydrogenases, catalytic domain"/>
    <property type="match status" value="1"/>
</dbReference>
<evidence type="ECO:0000313" key="4">
    <source>
        <dbReference type="Proteomes" id="UP001501671"/>
    </source>
</evidence>